<organism evidence="3 4">
    <name type="scientific">Roseisolibacter agri</name>
    <dbReference type="NCBI Taxonomy" id="2014610"/>
    <lineage>
        <taxon>Bacteria</taxon>
        <taxon>Pseudomonadati</taxon>
        <taxon>Gemmatimonadota</taxon>
        <taxon>Gemmatimonadia</taxon>
        <taxon>Gemmatimonadales</taxon>
        <taxon>Gemmatimonadaceae</taxon>
        <taxon>Roseisolibacter</taxon>
    </lineage>
</organism>
<reference evidence="3" key="1">
    <citation type="submission" date="2022-08" db="EMBL/GenBank/DDBJ databases">
        <title>Draft genome sequencing of Roseisolibacter agri AW1220.</title>
        <authorList>
            <person name="Tobiishi Y."/>
            <person name="Tonouchi A."/>
        </authorList>
    </citation>
    <scope>NUCLEOTIDE SEQUENCE</scope>
    <source>
        <strain evidence="3">AW1220</strain>
    </source>
</reference>
<evidence type="ECO:0000259" key="2">
    <source>
        <dbReference type="Pfam" id="PF13349"/>
    </source>
</evidence>
<dbReference type="Gene3D" id="2.160.20.120">
    <property type="match status" value="1"/>
</dbReference>
<dbReference type="Proteomes" id="UP001161325">
    <property type="component" value="Unassembled WGS sequence"/>
</dbReference>
<dbReference type="EMBL" id="BRXS01000001">
    <property type="protein sequence ID" value="GLC24073.1"/>
    <property type="molecule type" value="Genomic_DNA"/>
</dbReference>
<accession>A0AA37V954</accession>
<evidence type="ECO:0000313" key="3">
    <source>
        <dbReference type="EMBL" id="GLC24073.1"/>
    </source>
</evidence>
<dbReference type="RefSeq" id="WP_284348518.1">
    <property type="nucleotide sequence ID" value="NZ_BRXS01000001.1"/>
</dbReference>
<evidence type="ECO:0000256" key="1">
    <source>
        <dbReference type="SAM" id="SignalP"/>
    </source>
</evidence>
<name>A0AA37V954_9BACT</name>
<gene>
    <name evidence="3" type="ORF">rosag_05860</name>
</gene>
<evidence type="ECO:0000313" key="4">
    <source>
        <dbReference type="Proteomes" id="UP001161325"/>
    </source>
</evidence>
<feature type="signal peptide" evidence="1">
    <location>
        <begin position="1"/>
        <end position="27"/>
    </location>
</feature>
<keyword evidence="4" id="KW-1185">Reference proteome</keyword>
<comment type="caution">
    <text evidence="3">The sequence shown here is derived from an EMBL/GenBank/DDBJ whole genome shotgun (WGS) entry which is preliminary data.</text>
</comment>
<feature type="domain" description="DUF4097" evidence="2">
    <location>
        <begin position="154"/>
        <end position="363"/>
    </location>
</feature>
<dbReference type="InterPro" id="IPR025164">
    <property type="entry name" value="Toastrack_DUF4097"/>
</dbReference>
<proteinExistence type="predicted"/>
<feature type="chain" id="PRO_5041386551" description="DUF4097 domain-containing protein" evidence="1">
    <location>
        <begin position="28"/>
        <end position="366"/>
    </location>
</feature>
<dbReference type="Pfam" id="PF13349">
    <property type="entry name" value="DUF4097"/>
    <property type="match status" value="1"/>
</dbReference>
<sequence>MRRSSLLSLLAPLVAAALVIPARDARAQTPERRVLRGEDPVVYHVVGRLRVVAGSGSDVAVEVTRRGRDADQTIVDQGSIGGRETLRVFTRAPRIVYPGMGRGDVVRAELRRDGTFGGETTRSGFLGTHVFSRGGADGIEIRGDGRGAETWADVTVTVPAGRRVAVHLLAGEATVSNVEGDLSVDVHAASLTSERTRGRLRVDAGSGPVRVTDAQGDIDLDAGSGRVDVTRVKANALRVDAGSGALRGTDVDAERLDLDLGSGGTRLDGVRARTLRLDSGSGSVDLGLLVGAEDVRIDSGSGTVTLRLPAAFGATLDIDSGSGGIDSELPISVTHRERDRLTGRIGDGRGRIAIETGSGGVRLRRS</sequence>
<dbReference type="AlphaFoldDB" id="A0AA37V954"/>
<keyword evidence="1" id="KW-0732">Signal</keyword>
<protein>
    <recommendedName>
        <fullName evidence="2">DUF4097 domain-containing protein</fullName>
    </recommendedName>
</protein>